<evidence type="ECO:0000313" key="1">
    <source>
        <dbReference type="EMBL" id="ANS91838.1"/>
    </source>
</evidence>
<keyword evidence="1" id="KW-0614">Plasmid</keyword>
<dbReference type="EMBL" id="KX149097">
    <property type="protein sequence ID" value="ANS91838.1"/>
    <property type="molecule type" value="Genomic_DNA"/>
</dbReference>
<name>A0A1B1P6M7_STAAU</name>
<dbReference type="AlphaFoldDB" id="A0A1B1P6M7"/>
<protein>
    <submittedName>
        <fullName evidence="1">Conjugation cluster detP</fullName>
    </submittedName>
</protein>
<reference evidence="1" key="2">
    <citation type="submission" date="2016-04" db="EMBL/GenBank/DDBJ databases">
        <authorList>
            <person name="Ramsay J.P."/>
        </authorList>
    </citation>
    <scope>NUCLEOTIDE SEQUENCE</scope>
    <source>
        <strain evidence="1">WBG7410</strain>
        <plasmid evidence="1">pWBG707</plasmid>
    </source>
</reference>
<organism evidence="1">
    <name type="scientific">Staphylococcus aureus</name>
    <dbReference type="NCBI Taxonomy" id="1280"/>
    <lineage>
        <taxon>Bacteria</taxon>
        <taxon>Bacillati</taxon>
        <taxon>Bacillota</taxon>
        <taxon>Bacilli</taxon>
        <taxon>Bacillales</taxon>
        <taxon>Staphylococcaceae</taxon>
        <taxon>Staphylococcus</taxon>
    </lineage>
</organism>
<dbReference type="RefSeq" id="WP_172687487.1">
    <property type="nucleotide sequence ID" value="NZ_JADGRU010000003.1"/>
</dbReference>
<gene>
    <name evidence="1" type="ORF">pWBG707_00025</name>
</gene>
<reference evidence="1" key="1">
    <citation type="journal article" date="1992" name="FEMS Microbiol. Lett.">
        <title>Conjugative trimethoprim resistance in Staphylococcus aureus.</title>
        <authorList>
            <person name="Udo E.E."/>
            <person name="Wei M.Q."/>
            <person name="Grubb W.B."/>
        </authorList>
    </citation>
    <scope>NUCLEOTIDE SEQUENCE</scope>
    <source>
        <strain evidence="1">WBG7410</strain>
        <plasmid evidence="1">pWBG707</plasmid>
    </source>
</reference>
<accession>A0A1B1P6M7</accession>
<proteinExistence type="predicted"/>
<geneLocation type="plasmid" evidence="1">
    <name>pWBG707</name>
</geneLocation>
<sequence>MFVTKEEFKNIDVEQVFKEGHNFIKITNGRHEIFKVNSRYKVIDYKKGIGLTETDKIPKYIQNKI</sequence>